<organism evidence="1 2">
    <name type="scientific">Moraxella porci DSM 25326</name>
    <dbReference type="NCBI Taxonomy" id="573983"/>
    <lineage>
        <taxon>Bacteria</taxon>
        <taxon>Pseudomonadati</taxon>
        <taxon>Pseudomonadota</taxon>
        <taxon>Gammaproteobacteria</taxon>
        <taxon>Moraxellales</taxon>
        <taxon>Moraxellaceae</taxon>
        <taxon>Moraxella</taxon>
    </lineage>
</organism>
<dbReference type="Proteomes" id="UP000190683">
    <property type="component" value="Unassembled WGS sequence"/>
</dbReference>
<name>A0A1T0CRN6_9GAMM</name>
<reference evidence="1 2" key="1">
    <citation type="submission" date="2017-02" db="EMBL/GenBank/DDBJ databases">
        <title>Draft genome sequence of Moraxella porci CCUG 54912T type strain.</title>
        <authorList>
            <person name="Salva-Serra F."/>
            <person name="Engstrom-Jakobsson H."/>
            <person name="Thorell K."/>
            <person name="Jaen-Luchoro D."/>
            <person name="Gonzales-Siles L."/>
            <person name="Karlsson R."/>
            <person name="Yazdan S."/>
            <person name="Boulund F."/>
            <person name="Johnning A."/>
            <person name="Engstrand L."/>
            <person name="Kristiansson E."/>
            <person name="Moore E."/>
        </authorList>
    </citation>
    <scope>NUCLEOTIDE SEQUENCE [LARGE SCALE GENOMIC DNA]</scope>
    <source>
        <strain evidence="1 2">CCUG 54912</strain>
    </source>
</reference>
<dbReference type="STRING" id="573983.B0681_06045"/>
<accession>A0A1T0CRN6</accession>
<proteinExistence type="predicted"/>
<dbReference type="RefSeq" id="WP_078317850.1">
    <property type="nucleotide sequence ID" value="NZ_MUYV01000006.1"/>
</dbReference>
<evidence type="ECO:0000313" key="2">
    <source>
        <dbReference type="Proteomes" id="UP000190683"/>
    </source>
</evidence>
<evidence type="ECO:0000313" key="1">
    <source>
        <dbReference type="EMBL" id="OOS25013.1"/>
    </source>
</evidence>
<comment type="caution">
    <text evidence="1">The sequence shown here is derived from an EMBL/GenBank/DDBJ whole genome shotgun (WGS) entry which is preliminary data.</text>
</comment>
<gene>
    <name evidence="1" type="ORF">B0681_06045</name>
</gene>
<sequence>MKNNDYENIIRGFFDGTIEYNTNEWVEAEEALGKIDDFYENPMEILYQLSLVDHFSTIIALSFALSNTISRELLKDNACKSRAIFRNIIDKNCFTANINVLEVYGFFLEEKIDYIYYIKIIKSKNDLESQKAIAYLIYLNDNDYKKLSDCTTDLDFSLFISDNIFKHKIYVANKIQQKIYAAALYKRGLSRKEILELFKIDYGLFNFVYLWLRS</sequence>
<dbReference type="EMBL" id="MUYV01000006">
    <property type="protein sequence ID" value="OOS25013.1"/>
    <property type="molecule type" value="Genomic_DNA"/>
</dbReference>
<dbReference type="AlphaFoldDB" id="A0A1T0CRN6"/>
<protein>
    <submittedName>
        <fullName evidence="1">Uncharacterized protein</fullName>
    </submittedName>
</protein>
<keyword evidence="2" id="KW-1185">Reference proteome</keyword>